<dbReference type="PROSITE" id="PS50011">
    <property type="entry name" value="PROTEIN_KINASE_DOM"/>
    <property type="match status" value="1"/>
</dbReference>
<dbReference type="EMBL" id="JAVRFF010000004">
    <property type="protein sequence ID" value="MDT0471519.1"/>
    <property type="molecule type" value="Genomic_DNA"/>
</dbReference>
<reference evidence="9" key="1">
    <citation type="submission" date="2024-05" db="EMBL/GenBank/DDBJ databases">
        <title>30 novel species of actinomycetes from the DSMZ collection.</title>
        <authorList>
            <person name="Nouioui I."/>
        </authorList>
    </citation>
    <scope>NUCLEOTIDE SEQUENCE</scope>
    <source>
        <strain evidence="9">DSM 41014</strain>
    </source>
</reference>
<feature type="compositionally biased region" description="Acidic residues" evidence="6">
    <location>
        <begin position="435"/>
        <end position="444"/>
    </location>
</feature>
<keyword evidence="4 5" id="KW-0067">ATP-binding</keyword>
<keyword evidence="1" id="KW-0808">Transferase</keyword>
<dbReference type="Gene3D" id="1.10.510.10">
    <property type="entry name" value="Transferase(Phosphotransferase) domain 1"/>
    <property type="match status" value="1"/>
</dbReference>
<dbReference type="CDD" id="cd14014">
    <property type="entry name" value="STKc_PknB_like"/>
    <property type="match status" value="1"/>
</dbReference>
<dbReference type="SUPFAM" id="SSF51110">
    <property type="entry name" value="alpha-D-mannose-specific plant lectins"/>
    <property type="match status" value="1"/>
</dbReference>
<proteinExistence type="predicted"/>
<feature type="binding site" evidence="5">
    <location>
        <position position="56"/>
    </location>
    <ligand>
        <name>ATP</name>
        <dbReference type="ChEBI" id="CHEBI:30616"/>
    </ligand>
</feature>
<name>A0ABU2UEG0_9ACTN</name>
<evidence type="ECO:0000259" key="8">
    <source>
        <dbReference type="PROSITE" id="PS50927"/>
    </source>
</evidence>
<dbReference type="Proteomes" id="UP001180489">
    <property type="component" value="Unassembled WGS sequence"/>
</dbReference>
<dbReference type="InterPro" id="IPR000719">
    <property type="entry name" value="Prot_kinase_dom"/>
</dbReference>
<dbReference type="InterPro" id="IPR011009">
    <property type="entry name" value="Kinase-like_dom_sf"/>
</dbReference>
<feature type="region of interest" description="Disordered" evidence="6">
    <location>
        <begin position="294"/>
        <end position="363"/>
    </location>
</feature>
<organism evidence="9 10">
    <name type="scientific">Streptomyces hintoniae</name>
    <dbReference type="NCBI Taxonomy" id="3075521"/>
    <lineage>
        <taxon>Bacteria</taxon>
        <taxon>Bacillati</taxon>
        <taxon>Actinomycetota</taxon>
        <taxon>Actinomycetes</taxon>
        <taxon>Kitasatosporales</taxon>
        <taxon>Streptomycetaceae</taxon>
        <taxon>Streptomyces</taxon>
    </lineage>
</organism>
<gene>
    <name evidence="9" type="ORF">RM863_05175</name>
</gene>
<evidence type="ECO:0000313" key="9">
    <source>
        <dbReference type="EMBL" id="MDT0471519.1"/>
    </source>
</evidence>
<comment type="caution">
    <text evidence="9">The sequence shown here is derived from an EMBL/GenBank/DDBJ whole genome shotgun (WGS) entry which is preliminary data.</text>
</comment>
<evidence type="ECO:0000256" key="6">
    <source>
        <dbReference type="SAM" id="MobiDB-lite"/>
    </source>
</evidence>
<dbReference type="InterPro" id="IPR036426">
    <property type="entry name" value="Bulb-type_lectin_dom_sf"/>
</dbReference>
<dbReference type="GO" id="GO:0016301">
    <property type="term" value="F:kinase activity"/>
    <property type="evidence" value="ECO:0007669"/>
    <property type="project" value="UniProtKB-KW"/>
</dbReference>
<dbReference type="Gene3D" id="3.30.200.20">
    <property type="entry name" value="Phosphorylase Kinase, domain 1"/>
    <property type="match status" value="1"/>
</dbReference>
<dbReference type="SMART" id="SM00220">
    <property type="entry name" value="S_TKc"/>
    <property type="match status" value="1"/>
</dbReference>
<feature type="compositionally biased region" description="Low complexity" evidence="6">
    <location>
        <begin position="300"/>
        <end position="323"/>
    </location>
</feature>
<keyword evidence="3 9" id="KW-0418">Kinase</keyword>
<dbReference type="RefSeq" id="WP_311634266.1">
    <property type="nucleotide sequence ID" value="NZ_JAVRFF010000004.1"/>
</dbReference>
<dbReference type="Pfam" id="PF00069">
    <property type="entry name" value="Pkinase"/>
    <property type="match status" value="1"/>
</dbReference>
<feature type="domain" description="Protein kinase" evidence="7">
    <location>
        <begin position="28"/>
        <end position="282"/>
    </location>
</feature>
<evidence type="ECO:0000256" key="4">
    <source>
        <dbReference type="ARBA" id="ARBA00022840"/>
    </source>
</evidence>
<sequence>MRPGRSFWEEFHTVHPLAASDPVRIGRYRLTGRLGAGGMGTVYLGSTPGGRPVAIKVISDQFQYEPQALQRFRREVDTLHTVRSAYSATIIDSGLDAPPFWFATEYVPGRTLYSAVQASGPLPAQLCLALLAALAEGLSDIHDHEILHRDVKPQNVILSPVGPQLIDFGIARGAGQAALTQVGHTAGTPGFTAPEAFRGEETSAAADVFALGATIAFAATGRPPYGDGSFSAIAYRTVHGDIDVDGVEPRLAEILAACTHRDPAERPTPGEIVELRDAHTSLADDPHYRLISAPEAKDGVPATVPVPTAPDASAGPAVGGPAPAELPTAAVPTQVVPGTPSGTAVLAPPPGFGPPGSGDPRPRSRRRTVLIAAAATVAVGVAAATALTLLPGNDTEKDSGARAAASAAAADRSAAADDGAQNAADTSKDGQDAQDAQDGDDAQQGEDRQDGQESGGQSQEPPAELVVSRPVVVEAGGELIAARIRLVMQRDGNLVAYDEENKARWASKTSGDGATAEFQDDGNLVVYDKEHRAVWASKTNGHENAVLTLRGDGNITISDGDAELWSTGTAH</sequence>
<dbReference type="InterPro" id="IPR017441">
    <property type="entry name" value="Protein_kinase_ATP_BS"/>
</dbReference>
<evidence type="ECO:0000256" key="5">
    <source>
        <dbReference type="PROSITE-ProRule" id="PRU10141"/>
    </source>
</evidence>
<evidence type="ECO:0000256" key="3">
    <source>
        <dbReference type="ARBA" id="ARBA00022777"/>
    </source>
</evidence>
<dbReference type="SMART" id="SM00108">
    <property type="entry name" value="B_lectin"/>
    <property type="match status" value="1"/>
</dbReference>
<evidence type="ECO:0000313" key="10">
    <source>
        <dbReference type="Proteomes" id="UP001180489"/>
    </source>
</evidence>
<protein>
    <submittedName>
        <fullName evidence="9">Protein kinase</fullName>
    </submittedName>
</protein>
<evidence type="ECO:0000256" key="2">
    <source>
        <dbReference type="ARBA" id="ARBA00022741"/>
    </source>
</evidence>
<dbReference type="PANTHER" id="PTHR43289:SF34">
    <property type="entry name" value="SERINE_THREONINE-PROTEIN KINASE YBDM-RELATED"/>
    <property type="match status" value="1"/>
</dbReference>
<dbReference type="CDD" id="cd00028">
    <property type="entry name" value="B_lectin"/>
    <property type="match status" value="1"/>
</dbReference>
<dbReference type="SUPFAM" id="SSF56112">
    <property type="entry name" value="Protein kinase-like (PK-like)"/>
    <property type="match status" value="1"/>
</dbReference>
<feature type="region of interest" description="Disordered" evidence="6">
    <location>
        <begin position="411"/>
        <end position="469"/>
    </location>
</feature>
<evidence type="ECO:0000256" key="1">
    <source>
        <dbReference type="ARBA" id="ARBA00022679"/>
    </source>
</evidence>
<dbReference type="Gene3D" id="2.90.10.30">
    <property type="match status" value="1"/>
</dbReference>
<feature type="domain" description="Bulb-type lectin" evidence="8">
    <location>
        <begin position="464"/>
        <end position="570"/>
    </location>
</feature>
<keyword evidence="2 5" id="KW-0547">Nucleotide-binding</keyword>
<dbReference type="PROSITE" id="PS50927">
    <property type="entry name" value="BULB_LECTIN"/>
    <property type="match status" value="1"/>
</dbReference>
<dbReference type="InterPro" id="IPR008271">
    <property type="entry name" value="Ser/Thr_kinase_AS"/>
</dbReference>
<evidence type="ECO:0000259" key="7">
    <source>
        <dbReference type="PROSITE" id="PS50011"/>
    </source>
</evidence>
<keyword evidence="10" id="KW-1185">Reference proteome</keyword>
<dbReference type="PANTHER" id="PTHR43289">
    <property type="entry name" value="MITOGEN-ACTIVATED PROTEIN KINASE KINASE KINASE 20-RELATED"/>
    <property type="match status" value="1"/>
</dbReference>
<dbReference type="PROSITE" id="PS00108">
    <property type="entry name" value="PROTEIN_KINASE_ST"/>
    <property type="match status" value="1"/>
</dbReference>
<accession>A0ABU2UEG0</accession>
<dbReference type="PROSITE" id="PS00107">
    <property type="entry name" value="PROTEIN_KINASE_ATP"/>
    <property type="match status" value="1"/>
</dbReference>
<feature type="compositionally biased region" description="Low complexity" evidence="6">
    <location>
        <begin position="411"/>
        <end position="425"/>
    </location>
</feature>
<dbReference type="InterPro" id="IPR001480">
    <property type="entry name" value="Bulb-type_lectin_dom"/>
</dbReference>